<keyword evidence="4" id="KW-1003">Cell membrane</keyword>
<keyword evidence="7" id="KW-0479">Metal-binding</keyword>
<dbReference type="InterPro" id="IPR016174">
    <property type="entry name" value="Di-haem_cyt_TM"/>
</dbReference>
<evidence type="ECO:0000256" key="11">
    <source>
        <dbReference type="ARBA" id="ARBA00023136"/>
    </source>
</evidence>
<keyword evidence="10" id="KW-0408">Iron</keyword>
<comment type="cofactor">
    <cofactor evidence="1">
        <name>heme b</name>
        <dbReference type="ChEBI" id="CHEBI:60344"/>
    </cofactor>
</comment>
<keyword evidence="3" id="KW-0813">Transport</keyword>
<dbReference type="Proteomes" id="UP000640583">
    <property type="component" value="Unassembled WGS sequence"/>
</dbReference>
<dbReference type="GO" id="GO:0020037">
    <property type="term" value="F:heme binding"/>
    <property type="evidence" value="ECO:0007669"/>
    <property type="project" value="TreeGrafter"/>
</dbReference>
<feature type="domain" description="Cytochrome b561 bacterial/Ni-hydrogenase" evidence="14">
    <location>
        <begin position="12"/>
        <end position="184"/>
    </location>
</feature>
<dbReference type="PANTHER" id="PTHR30529">
    <property type="entry name" value="CYTOCHROME B561"/>
    <property type="match status" value="1"/>
</dbReference>
<feature type="transmembrane region" description="Helical" evidence="13">
    <location>
        <begin position="152"/>
        <end position="172"/>
    </location>
</feature>
<evidence type="ECO:0000256" key="3">
    <source>
        <dbReference type="ARBA" id="ARBA00022448"/>
    </source>
</evidence>
<dbReference type="Gene3D" id="1.20.950.20">
    <property type="entry name" value="Transmembrane di-heme cytochromes, Chain C"/>
    <property type="match status" value="1"/>
</dbReference>
<evidence type="ECO:0000256" key="4">
    <source>
        <dbReference type="ARBA" id="ARBA00022475"/>
    </source>
</evidence>
<dbReference type="PANTHER" id="PTHR30529:SF1">
    <property type="entry name" value="CYTOCHROME B561 HOMOLOG 2"/>
    <property type="match status" value="1"/>
</dbReference>
<dbReference type="AlphaFoldDB" id="A0A8J7ICX0"/>
<evidence type="ECO:0000256" key="13">
    <source>
        <dbReference type="SAM" id="Phobius"/>
    </source>
</evidence>
<dbReference type="GO" id="GO:0046872">
    <property type="term" value="F:metal ion binding"/>
    <property type="evidence" value="ECO:0007669"/>
    <property type="project" value="UniProtKB-KW"/>
</dbReference>
<keyword evidence="5" id="KW-0349">Heme</keyword>
<evidence type="ECO:0000256" key="10">
    <source>
        <dbReference type="ARBA" id="ARBA00023004"/>
    </source>
</evidence>
<evidence type="ECO:0000256" key="8">
    <source>
        <dbReference type="ARBA" id="ARBA00022982"/>
    </source>
</evidence>
<dbReference type="Pfam" id="PF01292">
    <property type="entry name" value="Ni_hydr_CYTB"/>
    <property type="match status" value="1"/>
</dbReference>
<evidence type="ECO:0000256" key="2">
    <source>
        <dbReference type="ARBA" id="ARBA00004651"/>
    </source>
</evidence>
<keyword evidence="8" id="KW-0249">Electron transport</keyword>
<evidence type="ECO:0000256" key="7">
    <source>
        <dbReference type="ARBA" id="ARBA00022723"/>
    </source>
</evidence>
<feature type="transmembrane region" description="Helical" evidence="13">
    <location>
        <begin position="20"/>
        <end position="39"/>
    </location>
</feature>
<dbReference type="RefSeq" id="WP_228848656.1">
    <property type="nucleotide sequence ID" value="NZ_JADCKQ010000006.1"/>
</dbReference>
<keyword evidence="16" id="KW-1185">Reference proteome</keyword>
<feature type="transmembrane region" description="Helical" evidence="13">
    <location>
        <begin position="93"/>
        <end position="114"/>
    </location>
</feature>
<comment type="caution">
    <text evidence="15">The sequence shown here is derived from an EMBL/GenBank/DDBJ whole genome shotgun (WGS) entry which is preliminary data.</text>
</comment>
<dbReference type="GO" id="GO:0005886">
    <property type="term" value="C:plasma membrane"/>
    <property type="evidence" value="ECO:0007669"/>
    <property type="project" value="UniProtKB-SubCell"/>
</dbReference>
<keyword evidence="6 13" id="KW-0812">Transmembrane</keyword>
<feature type="transmembrane region" description="Helical" evidence="13">
    <location>
        <begin position="51"/>
        <end position="73"/>
    </location>
</feature>
<evidence type="ECO:0000256" key="6">
    <source>
        <dbReference type="ARBA" id="ARBA00022692"/>
    </source>
</evidence>
<evidence type="ECO:0000313" key="15">
    <source>
        <dbReference type="EMBL" id="MBI1493843.1"/>
    </source>
</evidence>
<evidence type="ECO:0000256" key="5">
    <source>
        <dbReference type="ARBA" id="ARBA00022617"/>
    </source>
</evidence>
<evidence type="ECO:0000256" key="12">
    <source>
        <dbReference type="ARBA" id="ARBA00037975"/>
    </source>
</evidence>
<organism evidence="15 16">
    <name type="scientific">Halocynthiibacter styelae</name>
    <dbReference type="NCBI Taxonomy" id="2761955"/>
    <lineage>
        <taxon>Bacteria</taxon>
        <taxon>Pseudomonadati</taxon>
        <taxon>Pseudomonadota</taxon>
        <taxon>Alphaproteobacteria</taxon>
        <taxon>Rhodobacterales</taxon>
        <taxon>Paracoccaceae</taxon>
        <taxon>Halocynthiibacter</taxon>
    </lineage>
</organism>
<keyword evidence="9 13" id="KW-1133">Transmembrane helix</keyword>
<dbReference type="GO" id="GO:0022904">
    <property type="term" value="P:respiratory electron transport chain"/>
    <property type="evidence" value="ECO:0007669"/>
    <property type="project" value="InterPro"/>
</dbReference>
<dbReference type="SUPFAM" id="SSF81342">
    <property type="entry name" value="Transmembrane di-heme cytochromes"/>
    <property type="match status" value="1"/>
</dbReference>
<evidence type="ECO:0000256" key="9">
    <source>
        <dbReference type="ARBA" id="ARBA00022989"/>
    </source>
</evidence>
<accession>A0A8J7ICX0</accession>
<evidence type="ECO:0000256" key="1">
    <source>
        <dbReference type="ARBA" id="ARBA00001970"/>
    </source>
</evidence>
<protein>
    <submittedName>
        <fullName evidence="15">Cytochrome b</fullName>
    </submittedName>
</protein>
<sequence length="190" mass="20894">MTTATHSDSPERYALPLRILHWLMAAGFIFMWACGYAMTKLVPEDGAWEETLFALHISVGVTLVAFLAARFVIRLRTNHPEQPDDMPVVERKLAHVGHIMLYLVPALVLAAGWAEVDLGGHGVKWFGVAMPELFPASLLPGVAEPEELAEAAHVWLAYGMLALVVGHILAVVKHKVIDGHNLLPRISLKK</sequence>
<comment type="similarity">
    <text evidence="12">Belongs to the cytochrome b561 family.</text>
</comment>
<evidence type="ECO:0000259" key="14">
    <source>
        <dbReference type="Pfam" id="PF01292"/>
    </source>
</evidence>
<dbReference type="GO" id="GO:0009055">
    <property type="term" value="F:electron transfer activity"/>
    <property type="evidence" value="ECO:0007669"/>
    <property type="project" value="InterPro"/>
</dbReference>
<dbReference type="EMBL" id="JADCKQ010000006">
    <property type="protein sequence ID" value="MBI1493843.1"/>
    <property type="molecule type" value="Genomic_DNA"/>
</dbReference>
<reference evidence="15" key="1">
    <citation type="submission" date="2020-10" db="EMBL/GenBank/DDBJ databases">
        <title>Paenihalocynthiibacter styelae gen. nov., sp. nov., isolated from stalked sea squirt Styela clava.</title>
        <authorList>
            <person name="Kim Y.-O."/>
            <person name="Yoon J.-H."/>
        </authorList>
    </citation>
    <scope>NUCLEOTIDE SEQUENCE</scope>
    <source>
        <strain evidence="15">MYP1-1</strain>
    </source>
</reference>
<comment type="subcellular location">
    <subcellularLocation>
        <location evidence="2">Cell membrane</location>
        <topology evidence="2">Multi-pass membrane protein</topology>
    </subcellularLocation>
</comment>
<keyword evidence="11 13" id="KW-0472">Membrane</keyword>
<dbReference type="InterPro" id="IPR052168">
    <property type="entry name" value="Cytochrome_b561_oxidase"/>
</dbReference>
<proteinExistence type="inferred from homology"/>
<name>A0A8J7ICX0_9RHOB</name>
<dbReference type="InterPro" id="IPR011577">
    <property type="entry name" value="Cyt_b561_bac/Ni-Hgenase"/>
</dbReference>
<evidence type="ECO:0000313" key="16">
    <source>
        <dbReference type="Proteomes" id="UP000640583"/>
    </source>
</evidence>
<gene>
    <name evidence="15" type="ORF">H1D41_09375</name>
</gene>